<dbReference type="EMBL" id="CP026538">
    <property type="protein sequence ID" value="QAZ66143.1"/>
    <property type="molecule type" value="Genomic_DNA"/>
</dbReference>
<dbReference type="GO" id="GO:0006310">
    <property type="term" value="P:DNA recombination"/>
    <property type="evidence" value="ECO:0007669"/>
    <property type="project" value="UniProtKB-KW"/>
</dbReference>
<accession>A0A4P6HGF3</accession>
<dbReference type="InterPro" id="IPR010998">
    <property type="entry name" value="Integrase_recombinase_N"/>
</dbReference>
<evidence type="ECO:0000256" key="2">
    <source>
        <dbReference type="ARBA" id="ARBA00023125"/>
    </source>
</evidence>
<dbReference type="GO" id="GO:0003677">
    <property type="term" value="F:DNA binding"/>
    <property type="evidence" value="ECO:0007669"/>
    <property type="project" value="UniProtKB-KW"/>
</dbReference>
<evidence type="ECO:0000256" key="3">
    <source>
        <dbReference type="ARBA" id="ARBA00023172"/>
    </source>
</evidence>
<dbReference type="PROSITE" id="PS51898">
    <property type="entry name" value="TYR_RECOMBINASE"/>
    <property type="match status" value="1"/>
</dbReference>
<dbReference type="PANTHER" id="PTHR30349:SF64">
    <property type="entry name" value="PROPHAGE INTEGRASE INTD-RELATED"/>
    <property type="match status" value="1"/>
</dbReference>
<dbReference type="CDD" id="cd00796">
    <property type="entry name" value="INT_Rci_Hp1_C"/>
    <property type="match status" value="1"/>
</dbReference>
<sequence>MATISDAWDLYSKLILASTSSRSILTETGRWQKHIVKYFGPEFKVAEITNKKILLFRTNLIKKGLSPQTVAHCLSLLRRVLHRAQQWDIFTGKLPSFDMPKFDNKRVRFLTKTEANLLLQELSLKSPLWHDISLLALHTGLRAGEIFDLRPSHFDRNNSALYIFDTKSNNRTVPLNAASLAVLERNCRSSDFIFKEREQPIYQVSRIFRDAVAFCGLNIKIKDRRQKVVFHTLRHTFASWLVQSGTPLVVVGQLLGHKTLQITMRYAHLAPSQGASAVKILEQFSSYVNVDTQIPKQPKT</sequence>
<name>A0A4P6HGF3_9BACT</name>
<reference evidence="5 6" key="1">
    <citation type="submission" date="2018-02" db="EMBL/GenBank/DDBJ databases">
        <title>Genome sequence of Desulfovibrio carbinolicus DSM 3852.</title>
        <authorList>
            <person name="Wilbanks E."/>
            <person name="Skennerton C.T."/>
            <person name="Orphan V.J."/>
        </authorList>
    </citation>
    <scope>NUCLEOTIDE SEQUENCE [LARGE SCALE GENOMIC DNA]</scope>
    <source>
        <strain evidence="5 6">DSM 3852</strain>
    </source>
</reference>
<keyword evidence="3" id="KW-0233">DNA recombination</keyword>
<dbReference type="PANTHER" id="PTHR30349">
    <property type="entry name" value="PHAGE INTEGRASE-RELATED"/>
    <property type="match status" value="1"/>
</dbReference>
<dbReference type="Proteomes" id="UP000293296">
    <property type="component" value="Chromosome"/>
</dbReference>
<gene>
    <name evidence="5" type="ORF">C3Y92_02350</name>
</gene>
<dbReference type="InterPro" id="IPR050090">
    <property type="entry name" value="Tyrosine_recombinase_XerCD"/>
</dbReference>
<dbReference type="SUPFAM" id="SSF56349">
    <property type="entry name" value="DNA breaking-rejoining enzymes"/>
    <property type="match status" value="1"/>
</dbReference>
<dbReference type="GO" id="GO:0015074">
    <property type="term" value="P:DNA integration"/>
    <property type="evidence" value="ECO:0007669"/>
    <property type="project" value="InterPro"/>
</dbReference>
<keyword evidence="2" id="KW-0238">DNA-binding</keyword>
<dbReference type="InterPro" id="IPR002104">
    <property type="entry name" value="Integrase_catalytic"/>
</dbReference>
<dbReference type="RefSeq" id="WP_129349150.1">
    <property type="nucleotide sequence ID" value="NZ_CP026538.1"/>
</dbReference>
<dbReference type="OrthoDB" id="9789256at2"/>
<proteinExistence type="inferred from homology"/>
<keyword evidence="6" id="KW-1185">Reference proteome</keyword>
<evidence type="ECO:0000256" key="1">
    <source>
        <dbReference type="ARBA" id="ARBA00008857"/>
    </source>
</evidence>
<evidence type="ECO:0000313" key="6">
    <source>
        <dbReference type="Proteomes" id="UP000293296"/>
    </source>
</evidence>
<organism evidence="5 6">
    <name type="scientific">Solidesulfovibrio carbinolicus</name>
    <dbReference type="NCBI Taxonomy" id="296842"/>
    <lineage>
        <taxon>Bacteria</taxon>
        <taxon>Pseudomonadati</taxon>
        <taxon>Thermodesulfobacteriota</taxon>
        <taxon>Desulfovibrionia</taxon>
        <taxon>Desulfovibrionales</taxon>
        <taxon>Desulfovibrionaceae</taxon>
        <taxon>Solidesulfovibrio</taxon>
    </lineage>
</organism>
<dbReference type="InterPro" id="IPR011010">
    <property type="entry name" value="DNA_brk_join_enz"/>
</dbReference>
<feature type="domain" description="Tyr recombinase" evidence="4">
    <location>
        <begin position="105"/>
        <end position="279"/>
    </location>
</feature>
<dbReference type="KEGG" id="dcb:C3Y92_02350"/>
<dbReference type="Gene3D" id="1.10.150.130">
    <property type="match status" value="1"/>
</dbReference>
<dbReference type="Pfam" id="PF00589">
    <property type="entry name" value="Phage_integrase"/>
    <property type="match status" value="1"/>
</dbReference>
<dbReference type="Gene3D" id="1.10.443.10">
    <property type="entry name" value="Intergrase catalytic core"/>
    <property type="match status" value="1"/>
</dbReference>
<evidence type="ECO:0000313" key="5">
    <source>
        <dbReference type="EMBL" id="QAZ66143.1"/>
    </source>
</evidence>
<evidence type="ECO:0000259" key="4">
    <source>
        <dbReference type="PROSITE" id="PS51898"/>
    </source>
</evidence>
<protein>
    <submittedName>
        <fullName evidence="5">Site-specific integrase</fullName>
    </submittedName>
</protein>
<comment type="similarity">
    <text evidence="1">Belongs to the 'phage' integrase family.</text>
</comment>
<dbReference type="AlphaFoldDB" id="A0A4P6HGF3"/>
<dbReference type="InterPro" id="IPR013762">
    <property type="entry name" value="Integrase-like_cat_sf"/>
</dbReference>